<dbReference type="PANTHER" id="PTHR19969">
    <property type="entry name" value="SH2-SH3 ADAPTOR PROTEIN-RELATED"/>
    <property type="match status" value="1"/>
</dbReference>
<feature type="region of interest" description="Disordered" evidence="3">
    <location>
        <begin position="1"/>
        <end position="20"/>
    </location>
</feature>
<protein>
    <submittedName>
        <fullName evidence="6">Hematopoietic SH2 domain-containing protein-like protein</fullName>
    </submittedName>
</protein>
<feature type="compositionally biased region" description="Basic and acidic residues" evidence="3">
    <location>
        <begin position="500"/>
        <end position="517"/>
    </location>
</feature>
<evidence type="ECO:0000259" key="4">
    <source>
        <dbReference type="PROSITE" id="PS50001"/>
    </source>
</evidence>
<dbReference type="InterPro" id="IPR036860">
    <property type="entry name" value="SH2_dom_sf"/>
</dbReference>
<feature type="compositionally biased region" description="Polar residues" evidence="3">
    <location>
        <begin position="465"/>
        <end position="477"/>
    </location>
</feature>
<dbReference type="PRINTS" id="PR00401">
    <property type="entry name" value="SH2DOMAIN"/>
</dbReference>
<proteinExistence type="predicted"/>
<dbReference type="Pfam" id="PF00017">
    <property type="entry name" value="SH2"/>
    <property type="match status" value="1"/>
</dbReference>
<dbReference type="Proteomes" id="UP001249851">
    <property type="component" value="Unassembled WGS sequence"/>
</dbReference>
<dbReference type="InterPro" id="IPR000980">
    <property type="entry name" value="SH2"/>
</dbReference>
<gene>
    <name evidence="6" type="ORF">P5673_007731</name>
</gene>
<feature type="compositionally biased region" description="Basic and acidic residues" evidence="3">
    <location>
        <begin position="403"/>
        <end position="425"/>
    </location>
</feature>
<evidence type="ECO:0000256" key="2">
    <source>
        <dbReference type="PROSITE-ProRule" id="PRU00191"/>
    </source>
</evidence>
<dbReference type="AlphaFoldDB" id="A0AAD9QUW9"/>
<feature type="compositionally biased region" description="Low complexity" evidence="3">
    <location>
        <begin position="559"/>
        <end position="571"/>
    </location>
</feature>
<dbReference type="SMART" id="SM00252">
    <property type="entry name" value="SH2"/>
    <property type="match status" value="1"/>
</dbReference>
<dbReference type="Gene3D" id="2.30.29.30">
    <property type="entry name" value="Pleckstrin-homology domain (PH domain)/Phosphotyrosine-binding domain (PTB)"/>
    <property type="match status" value="1"/>
</dbReference>
<dbReference type="EMBL" id="JARQWQ010000013">
    <property type="protein sequence ID" value="KAK2567849.1"/>
    <property type="molecule type" value="Genomic_DNA"/>
</dbReference>
<dbReference type="InterPro" id="IPR051184">
    <property type="entry name" value="Tyrosine-phos_adapter"/>
</dbReference>
<reference evidence="6" key="1">
    <citation type="journal article" date="2023" name="G3 (Bethesda)">
        <title>Whole genome assembly and annotation of the endangered Caribbean coral Acropora cervicornis.</title>
        <authorList>
            <person name="Selwyn J.D."/>
            <person name="Vollmer S.V."/>
        </authorList>
    </citation>
    <scope>NUCLEOTIDE SEQUENCE</scope>
    <source>
        <strain evidence="6">K2</strain>
    </source>
</reference>
<dbReference type="GO" id="GO:0030971">
    <property type="term" value="F:receptor tyrosine kinase binding"/>
    <property type="evidence" value="ECO:0007669"/>
    <property type="project" value="TreeGrafter"/>
</dbReference>
<dbReference type="GO" id="GO:0005737">
    <property type="term" value="C:cytoplasm"/>
    <property type="evidence" value="ECO:0007669"/>
    <property type="project" value="TreeGrafter"/>
</dbReference>
<name>A0AAD9QUW9_ACRCE</name>
<evidence type="ECO:0000313" key="6">
    <source>
        <dbReference type="EMBL" id="KAK2567849.1"/>
    </source>
</evidence>
<evidence type="ECO:0000256" key="1">
    <source>
        <dbReference type="ARBA" id="ARBA00022999"/>
    </source>
</evidence>
<feature type="compositionally biased region" description="Pro residues" evidence="3">
    <location>
        <begin position="531"/>
        <end position="548"/>
    </location>
</feature>
<evidence type="ECO:0000256" key="3">
    <source>
        <dbReference type="SAM" id="MobiDB-lite"/>
    </source>
</evidence>
<feature type="domain" description="PH" evidence="5">
    <location>
        <begin position="30"/>
        <end position="127"/>
    </location>
</feature>
<dbReference type="InterPro" id="IPR011993">
    <property type="entry name" value="PH-like_dom_sf"/>
</dbReference>
<dbReference type="InterPro" id="IPR001849">
    <property type="entry name" value="PH_domain"/>
</dbReference>
<dbReference type="GO" id="GO:0016477">
    <property type="term" value="P:cell migration"/>
    <property type="evidence" value="ECO:0007669"/>
    <property type="project" value="TreeGrafter"/>
</dbReference>
<dbReference type="GO" id="GO:0007167">
    <property type="term" value="P:enzyme-linked receptor protein signaling pathway"/>
    <property type="evidence" value="ECO:0007669"/>
    <property type="project" value="TreeGrafter"/>
</dbReference>
<dbReference type="Pfam" id="PF00169">
    <property type="entry name" value="PH"/>
    <property type="match status" value="1"/>
</dbReference>
<dbReference type="CDD" id="cd00173">
    <property type="entry name" value="SH2"/>
    <property type="match status" value="1"/>
</dbReference>
<feature type="compositionally biased region" description="Polar residues" evidence="3">
    <location>
        <begin position="583"/>
        <end position="592"/>
    </location>
</feature>
<accession>A0AAD9QUW9</accession>
<feature type="compositionally biased region" description="Polar residues" evidence="3">
    <location>
        <begin position="602"/>
        <end position="626"/>
    </location>
</feature>
<evidence type="ECO:0000313" key="7">
    <source>
        <dbReference type="Proteomes" id="UP001249851"/>
    </source>
</evidence>
<keyword evidence="7" id="KW-1185">Reference proteome</keyword>
<dbReference type="SUPFAM" id="SSF50729">
    <property type="entry name" value="PH domain-like"/>
    <property type="match status" value="1"/>
</dbReference>
<evidence type="ECO:0000259" key="5">
    <source>
        <dbReference type="PROSITE" id="PS50003"/>
    </source>
</evidence>
<comment type="caution">
    <text evidence="6">The sequence shown here is derived from an EMBL/GenBank/DDBJ whole genome shotgun (WGS) entry which is preliminary data.</text>
</comment>
<feature type="domain" description="SH2" evidence="4">
    <location>
        <begin position="262"/>
        <end position="354"/>
    </location>
</feature>
<keyword evidence="1 2" id="KW-0727">SH2 domain</keyword>
<dbReference type="GO" id="GO:0035591">
    <property type="term" value="F:signaling adaptor activity"/>
    <property type="evidence" value="ECO:0007669"/>
    <property type="project" value="TreeGrafter"/>
</dbReference>
<reference evidence="6" key="2">
    <citation type="journal article" date="2023" name="Science">
        <title>Genomic signatures of disease resistance in endangered staghorn corals.</title>
        <authorList>
            <person name="Vollmer S.V."/>
            <person name="Selwyn J.D."/>
            <person name="Despard B.A."/>
            <person name="Roesel C.L."/>
        </authorList>
    </citation>
    <scope>NUCLEOTIDE SEQUENCE</scope>
    <source>
        <strain evidence="6">K2</strain>
    </source>
</reference>
<dbReference type="PROSITE" id="PS50001">
    <property type="entry name" value="SH2"/>
    <property type="match status" value="1"/>
</dbReference>
<dbReference type="PANTHER" id="PTHR19969:SF5">
    <property type="entry name" value="CRK-LIKE PROTEIN"/>
    <property type="match status" value="1"/>
</dbReference>
<dbReference type="Gene3D" id="3.30.505.10">
    <property type="entry name" value="SH2 domain"/>
    <property type="match status" value="1"/>
</dbReference>
<sequence>MGSTSGRAARTLFLDDTPSGNGPVGSSHMLLNEIHTLRRKAERKWIIYWVVVRGPQLFFFKDSDTQNKENIRGHVNIGPSSSFNSGKKSKGKFEFAIKAEKGKKYLLRVGTESLRVQWINSLELAAQGKPSPDRFAPLQETVEEEKTSNQYTEVPNPTCSTSSDICEVTQEDMNKMFSRKHNSFGDHCKRLLRTKSKSFCQEYSVLMSSEQSLSKILAVPMFIGKQKPCASCIQESREPVSEGTDAKSEPFYDIVPHQNPPWYFGKLSREQSEEILQNYEPGRYLVRDSESVHKPGAYTLSLKHRDRCRHHKIETLPDGNLVIKQHEDKPFPNLVMLMAYFVKSQERDIRLEPVICEKREGNAESENGSAGPKGGYEIIDQRPAPIGREEREYSESPNAVPSPERRSHGYQNHPDRQTTERRSHEYQNLPDKQTTQRPSLRRHATESVISTYQNVPPPKREPNVASRTSPSPYQQESYEVMTPKDDYVEPLPALPPRKKSVADEFRHGYENIPDKRSPPRTPAGDSYENVPPIPGTSPSDPPQLPPRAPKQNLLGYENLPSSARSSPRLSSYQNEPHYATGSGRHSTGTMQGSRREPHAQLKRSSTLPAHIIQNTLGQMSINEEPQ</sequence>
<organism evidence="6 7">
    <name type="scientific">Acropora cervicornis</name>
    <name type="common">Staghorn coral</name>
    <dbReference type="NCBI Taxonomy" id="6130"/>
    <lineage>
        <taxon>Eukaryota</taxon>
        <taxon>Metazoa</taxon>
        <taxon>Cnidaria</taxon>
        <taxon>Anthozoa</taxon>
        <taxon>Hexacorallia</taxon>
        <taxon>Scleractinia</taxon>
        <taxon>Astrocoeniina</taxon>
        <taxon>Acroporidae</taxon>
        <taxon>Acropora</taxon>
    </lineage>
</organism>
<dbReference type="PROSITE" id="PS50003">
    <property type="entry name" value="PH_DOMAIN"/>
    <property type="match status" value="1"/>
</dbReference>
<feature type="region of interest" description="Disordered" evidence="3">
    <location>
        <begin position="361"/>
        <end position="626"/>
    </location>
</feature>
<dbReference type="SUPFAM" id="SSF55550">
    <property type="entry name" value="SH2 domain"/>
    <property type="match status" value="1"/>
</dbReference>